<name>X1RQT9_9ZZZZ</name>
<protein>
    <submittedName>
        <fullName evidence="1">Uncharacterized protein</fullName>
    </submittedName>
</protein>
<comment type="caution">
    <text evidence="1">The sequence shown here is derived from an EMBL/GenBank/DDBJ whole genome shotgun (WGS) entry which is preliminary data.</text>
</comment>
<sequence length="61" mass="6956">MVDVEKFIKKIELEGYVKETLAEIVQMLDRKIAEDMPGVRIAISIKLGIADNRTPRRKDNG</sequence>
<proteinExistence type="predicted"/>
<organism evidence="1">
    <name type="scientific">marine sediment metagenome</name>
    <dbReference type="NCBI Taxonomy" id="412755"/>
    <lineage>
        <taxon>unclassified sequences</taxon>
        <taxon>metagenomes</taxon>
        <taxon>ecological metagenomes</taxon>
    </lineage>
</organism>
<accession>X1RQT9</accession>
<reference evidence="1" key="1">
    <citation type="journal article" date="2014" name="Front. Microbiol.">
        <title>High frequency of phylogenetically diverse reductive dehalogenase-homologous genes in deep subseafloor sedimentary metagenomes.</title>
        <authorList>
            <person name="Kawai M."/>
            <person name="Futagami T."/>
            <person name="Toyoda A."/>
            <person name="Takaki Y."/>
            <person name="Nishi S."/>
            <person name="Hori S."/>
            <person name="Arai W."/>
            <person name="Tsubouchi T."/>
            <person name="Morono Y."/>
            <person name="Uchiyama I."/>
            <person name="Ito T."/>
            <person name="Fujiyama A."/>
            <person name="Inagaki F."/>
            <person name="Takami H."/>
        </authorList>
    </citation>
    <scope>NUCLEOTIDE SEQUENCE</scope>
    <source>
        <strain evidence="1">Expedition CK06-06</strain>
    </source>
</reference>
<gene>
    <name evidence="1" type="ORF">S12H4_02193</name>
</gene>
<dbReference type="AlphaFoldDB" id="X1RQT9"/>
<dbReference type="EMBL" id="BARW01000514">
    <property type="protein sequence ID" value="GAI65550.1"/>
    <property type="molecule type" value="Genomic_DNA"/>
</dbReference>
<evidence type="ECO:0000313" key="1">
    <source>
        <dbReference type="EMBL" id="GAI65550.1"/>
    </source>
</evidence>